<reference evidence="2" key="1">
    <citation type="submission" date="2016-06" db="EMBL/GenBank/DDBJ databases">
        <title>Parallel loss of symbiosis genes in relatives of nitrogen-fixing non-legume Parasponia.</title>
        <authorList>
            <person name="Van Velzen R."/>
            <person name="Holmer R."/>
            <person name="Bu F."/>
            <person name="Rutten L."/>
            <person name="Van Zeijl A."/>
            <person name="Liu W."/>
            <person name="Santuari L."/>
            <person name="Cao Q."/>
            <person name="Sharma T."/>
            <person name="Shen D."/>
            <person name="Roswanjaya Y."/>
            <person name="Wardhani T."/>
            <person name="Kalhor M.S."/>
            <person name="Jansen J."/>
            <person name="Van den Hoogen J."/>
            <person name="Gungor B."/>
            <person name="Hartog M."/>
            <person name="Hontelez J."/>
            <person name="Verver J."/>
            <person name="Yang W.-C."/>
            <person name="Schijlen E."/>
            <person name="Repin R."/>
            <person name="Schilthuizen M."/>
            <person name="Schranz E."/>
            <person name="Heidstra R."/>
            <person name="Miyata K."/>
            <person name="Fedorova E."/>
            <person name="Kohlen W."/>
            <person name="Bisseling T."/>
            <person name="Smit S."/>
            <person name="Geurts R."/>
        </authorList>
    </citation>
    <scope>NUCLEOTIDE SEQUENCE [LARGE SCALE GENOMIC DNA]</scope>
    <source>
        <strain evidence="2">cv. WU1-14</strain>
    </source>
</reference>
<accession>A0A2P5CHZ7</accession>
<evidence type="ECO:0000313" key="1">
    <source>
        <dbReference type="EMBL" id="PON60676.1"/>
    </source>
</evidence>
<comment type="caution">
    <text evidence="1">The sequence shown here is derived from an EMBL/GenBank/DDBJ whole genome shotgun (WGS) entry which is preliminary data.</text>
</comment>
<sequence length="91" mass="10243">MSRIMIRWLRFTPLSNNLKHLHLSRSSSLTHSAPHHIDEITIADEVLDLRGGVGLKLKGAINTSSIATSPSHEPHVPDIELQNFLARYRII</sequence>
<gene>
    <name evidence="1" type="ORF">PanWU01x14_150940</name>
</gene>
<proteinExistence type="predicted"/>
<name>A0A2P5CHZ7_PARAD</name>
<protein>
    <submittedName>
        <fullName evidence="1">Uncharacterized protein</fullName>
    </submittedName>
</protein>
<keyword evidence="2" id="KW-1185">Reference proteome</keyword>
<evidence type="ECO:0000313" key="2">
    <source>
        <dbReference type="Proteomes" id="UP000237105"/>
    </source>
</evidence>
<dbReference type="Proteomes" id="UP000237105">
    <property type="component" value="Unassembled WGS sequence"/>
</dbReference>
<dbReference type="EMBL" id="JXTB01000128">
    <property type="protein sequence ID" value="PON60676.1"/>
    <property type="molecule type" value="Genomic_DNA"/>
</dbReference>
<dbReference type="AlphaFoldDB" id="A0A2P5CHZ7"/>
<organism evidence="1 2">
    <name type="scientific">Parasponia andersonii</name>
    <name type="common">Sponia andersonii</name>
    <dbReference type="NCBI Taxonomy" id="3476"/>
    <lineage>
        <taxon>Eukaryota</taxon>
        <taxon>Viridiplantae</taxon>
        <taxon>Streptophyta</taxon>
        <taxon>Embryophyta</taxon>
        <taxon>Tracheophyta</taxon>
        <taxon>Spermatophyta</taxon>
        <taxon>Magnoliopsida</taxon>
        <taxon>eudicotyledons</taxon>
        <taxon>Gunneridae</taxon>
        <taxon>Pentapetalae</taxon>
        <taxon>rosids</taxon>
        <taxon>fabids</taxon>
        <taxon>Rosales</taxon>
        <taxon>Cannabaceae</taxon>
        <taxon>Parasponia</taxon>
    </lineage>
</organism>